<feature type="compositionally biased region" description="Gly residues" evidence="1">
    <location>
        <begin position="36"/>
        <end position="47"/>
    </location>
</feature>
<dbReference type="AlphaFoldDB" id="A0A4R0HP72"/>
<dbReference type="Proteomes" id="UP000292346">
    <property type="component" value="Unassembled WGS sequence"/>
</dbReference>
<gene>
    <name evidence="2" type="ORF">E0H45_07165</name>
</gene>
<keyword evidence="3" id="KW-1185">Reference proteome</keyword>
<dbReference type="EMBL" id="SJJZ01000001">
    <property type="protein sequence ID" value="TCC11062.1"/>
    <property type="molecule type" value="Genomic_DNA"/>
</dbReference>
<protein>
    <submittedName>
        <fullName evidence="2">Uncharacterized protein</fullName>
    </submittedName>
</protein>
<name>A0A4R0HP72_9ACTN</name>
<organism evidence="2 3">
    <name type="scientific">Kribbella soli</name>
    <dbReference type="NCBI Taxonomy" id="1124743"/>
    <lineage>
        <taxon>Bacteria</taxon>
        <taxon>Bacillati</taxon>
        <taxon>Actinomycetota</taxon>
        <taxon>Actinomycetes</taxon>
        <taxon>Propionibacteriales</taxon>
        <taxon>Kribbellaceae</taxon>
        <taxon>Kribbella</taxon>
    </lineage>
</organism>
<feature type="compositionally biased region" description="Basic residues" evidence="1">
    <location>
        <begin position="16"/>
        <end position="35"/>
    </location>
</feature>
<evidence type="ECO:0000313" key="3">
    <source>
        <dbReference type="Proteomes" id="UP000292346"/>
    </source>
</evidence>
<feature type="region of interest" description="Disordered" evidence="1">
    <location>
        <begin position="1"/>
        <end position="62"/>
    </location>
</feature>
<evidence type="ECO:0000313" key="2">
    <source>
        <dbReference type="EMBL" id="TCC11062.1"/>
    </source>
</evidence>
<reference evidence="2 3" key="1">
    <citation type="submission" date="2019-02" db="EMBL/GenBank/DDBJ databases">
        <title>Kribbella capetownensis sp. nov. and Kribbella speibonae sp. nov., isolated from soil.</title>
        <authorList>
            <person name="Curtis S.M."/>
            <person name="Norton I."/>
            <person name="Everest G.J."/>
            <person name="Meyers P.R."/>
        </authorList>
    </citation>
    <scope>NUCLEOTIDE SEQUENCE [LARGE SCALE GENOMIC DNA]</scope>
    <source>
        <strain evidence="2 3">KCTC 29219</strain>
    </source>
</reference>
<accession>A0A4R0HP72</accession>
<comment type="caution">
    <text evidence="2">The sequence shown here is derived from an EMBL/GenBank/DDBJ whole genome shotgun (WGS) entry which is preliminary data.</text>
</comment>
<sequence length="123" mass="12823">MGAGPGAEDAGTVRSGGRRRRHRELRGIGRGRGRRGGGCGFGGGGDRGGSRSRGSYRKDLPPVRFHLPHRRTLAACARTRKSGSHCPQSAGGTIGPEIAAFLADAANSVTLCSPPPMNRLLDH</sequence>
<proteinExistence type="predicted"/>
<evidence type="ECO:0000256" key="1">
    <source>
        <dbReference type="SAM" id="MobiDB-lite"/>
    </source>
</evidence>